<accession>H1YB95</accession>
<evidence type="ECO:0000313" key="1">
    <source>
        <dbReference type="EMBL" id="EHQ30621.1"/>
    </source>
</evidence>
<protein>
    <submittedName>
        <fullName evidence="1">Uncharacterized protein</fullName>
    </submittedName>
</protein>
<sequence length="441" mass="49818">MNRSSSALAFVAVNLISMLTWGQVKLSIEQIKKITVQTTVAGMRTGNSESFEIVSEAGQWKSFRTIKDSSGFGLQAQKNTTYKLLGILPPADVGDLLNCITHTKTGINSSTFDLNPKRLISELKSGAKIPISEAPDFDKLISQTIIDEAVAKTVIKMDIMDYLTFCEVDIISKRNDTIKVTSRNMCPTKLPWTINNKISYDMGINKFIEAAAGNENIPNKELLNVNSLKAAIFKYIDDHNADEPISTFRWHYYYPYTLGILRQHFSIQKKLQYENVYSCILKTSKMPSNAVIYANIDMASMKDVGMLVQYAALIDHYFEGNNFVLKYYRNVPKAHIGFPFEAYHSPYSSTRSLKRSLPELADVDSTQSISFYASEPDDTSQWTIYSGNMVLLRYHSITTPHGETAPIFPPVDPKLNWSARTDHYYLFDGTGKVLREGDRLY</sequence>
<name>H1YB95_9SPHI</name>
<proteinExistence type="predicted"/>
<organism evidence="1 2">
    <name type="scientific">Mucilaginibacter paludis DSM 18603</name>
    <dbReference type="NCBI Taxonomy" id="714943"/>
    <lineage>
        <taxon>Bacteria</taxon>
        <taxon>Pseudomonadati</taxon>
        <taxon>Bacteroidota</taxon>
        <taxon>Sphingobacteriia</taxon>
        <taxon>Sphingobacteriales</taxon>
        <taxon>Sphingobacteriaceae</taxon>
        <taxon>Mucilaginibacter</taxon>
    </lineage>
</organism>
<dbReference type="AlphaFoldDB" id="H1YB95"/>
<dbReference type="HOGENOM" id="CLU_620841_0_0_10"/>
<reference evidence="1" key="1">
    <citation type="submission" date="2011-09" db="EMBL/GenBank/DDBJ databases">
        <title>The permanent draft genome of Mucilaginibacter paludis DSM 18603.</title>
        <authorList>
            <consortium name="US DOE Joint Genome Institute (JGI-PGF)"/>
            <person name="Lucas S."/>
            <person name="Han J."/>
            <person name="Lapidus A."/>
            <person name="Bruce D."/>
            <person name="Goodwin L."/>
            <person name="Pitluck S."/>
            <person name="Peters L."/>
            <person name="Kyrpides N."/>
            <person name="Mavromatis K."/>
            <person name="Ivanova N."/>
            <person name="Mikhailova N."/>
            <person name="Held B."/>
            <person name="Detter J.C."/>
            <person name="Tapia R."/>
            <person name="Han C."/>
            <person name="Land M."/>
            <person name="Hauser L."/>
            <person name="Markowitz V."/>
            <person name="Cheng J.-F."/>
            <person name="Hugenholtz P."/>
            <person name="Woyke T."/>
            <person name="Wu D."/>
            <person name="Tindall B."/>
            <person name="Brambilla E."/>
            <person name="Klenk H.-P."/>
            <person name="Eisen J.A."/>
        </authorList>
    </citation>
    <scope>NUCLEOTIDE SEQUENCE [LARGE SCALE GENOMIC DNA]</scope>
    <source>
        <strain evidence="1">DSM 18603</strain>
    </source>
</reference>
<dbReference type="OrthoDB" id="1399005at2"/>
<evidence type="ECO:0000313" key="2">
    <source>
        <dbReference type="Proteomes" id="UP000002774"/>
    </source>
</evidence>
<keyword evidence="2" id="KW-1185">Reference proteome</keyword>
<dbReference type="Proteomes" id="UP000002774">
    <property type="component" value="Chromosome"/>
</dbReference>
<dbReference type="EMBL" id="CM001403">
    <property type="protein sequence ID" value="EHQ30621.1"/>
    <property type="molecule type" value="Genomic_DNA"/>
</dbReference>
<gene>
    <name evidence="1" type="ORF">Mucpa_6570</name>
</gene>